<accession>A0A4Y2UYB4</accession>
<dbReference type="EMBL" id="BGPR01041171">
    <property type="protein sequence ID" value="GBO17408.1"/>
    <property type="molecule type" value="Genomic_DNA"/>
</dbReference>
<organism evidence="2 3">
    <name type="scientific">Araneus ventricosus</name>
    <name type="common">Orbweaver spider</name>
    <name type="synonym">Epeira ventricosa</name>
    <dbReference type="NCBI Taxonomy" id="182803"/>
    <lineage>
        <taxon>Eukaryota</taxon>
        <taxon>Metazoa</taxon>
        <taxon>Ecdysozoa</taxon>
        <taxon>Arthropoda</taxon>
        <taxon>Chelicerata</taxon>
        <taxon>Arachnida</taxon>
        <taxon>Araneae</taxon>
        <taxon>Araneomorphae</taxon>
        <taxon>Entelegynae</taxon>
        <taxon>Araneoidea</taxon>
        <taxon>Araneidae</taxon>
        <taxon>Araneus</taxon>
    </lineage>
</organism>
<dbReference type="AlphaFoldDB" id="A0A4Y2UYB4"/>
<evidence type="ECO:0000313" key="3">
    <source>
        <dbReference type="Proteomes" id="UP000499080"/>
    </source>
</evidence>
<reference evidence="2 3" key="1">
    <citation type="journal article" date="2019" name="Sci. Rep.">
        <title>Orb-weaving spider Araneus ventricosus genome elucidates the spidroin gene catalogue.</title>
        <authorList>
            <person name="Kono N."/>
            <person name="Nakamura H."/>
            <person name="Ohtoshi R."/>
            <person name="Moran D.A.P."/>
            <person name="Shinohara A."/>
            <person name="Yoshida Y."/>
            <person name="Fujiwara M."/>
            <person name="Mori M."/>
            <person name="Tomita M."/>
            <person name="Arakawa K."/>
        </authorList>
    </citation>
    <scope>NUCLEOTIDE SEQUENCE [LARGE SCALE GENOMIC DNA]</scope>
</reference>
<name>A0A4Y2UYB4_ARAVE</name>
<dbReference type="Gene3D" id="2.10.90.10">
    <property type="entry name" value="Cystine-knot cytokines"/>
    <property type="match status" value="1"/>
</dbReference>
<dbReference type="SUPFAM" id="SSF57501">
    <property type="entry name" value="Cystine-knot cytokines"/>
    <property type="match status" value="1"/>
</dbReference>
<dbReference type="PANTHER" id="PTHR21719:SF1">
    <property type="entry name" value="FI06402P-RELATED"/>
    <property type="match status" value="1"/>
</dbReference>
<proteinExistence type="predicted"/>
<feature type="signal peptide" evidence="1">
    <location>
        <begin position="1"/>
        <end position="23"/>
    </location>
</feature>
<keyword evidence="3" id="KW-1185">Reference proteome</keyword>
<dbReference type="InterPro" id="IPR029034">
    <property type="entry name" value="Cystine-knot_cytokine"/>
</dbReference>
<gene>
    <name evidence="2" type="ORF">AVEN_63581_1</name>
</gene>
<keyword evidence="1" id="KW-0732">Signal</keyword>
<evidence type="ECO:0000313" key="2">
    <source>
        <dbReference type="EMBL" id="GBO17408.1"/>
    </source>
</evidence>
<feature type="chain" id="PRO_5021389716" evidence="1">
    <location>
        <begin position="24"/>
        <end position="105"/>
    </location>
</feature>
<dbReference type="PANTHER" id="PTHR21719">
    <property type="entry name" value="FI06402P-RELATED"/>
    <property type="match status" value="1"/>
</dbReference>
<comment type="caution">
    <text evidence="2">The sequence shown here is derived from an EMBL/GenBank/DDBJ whole genome shotgun (WGS) entry which is preliminary data.</text>
</comment>
<evidence type="ECO:0000256" key="1">
    <source>
        <dbReference type="SAM" id="SignalP"/>
    </source>
</evidence>
<dbReference type="OrthoDB" id="6370328at2759"/>
<sequence length="105" mass="11846">MEWRITFIVILSAILFLDSTSNSHSLSHKHRNQVSDDAKLVLKHSVRVGEMCTCDQPKLQVVRVRDHYPGRSYLPHCTVFHKCGEHSGCCATEALKCVAAEELKP</sequence>
<protein>
    <submittedName>
        <fullName evidence="2">Uncharacterized protein</fullName>
    </submittedName>
</protein>
<dbReference type="Proteomes" id="UP000499080">
    <property type="component" value="Unassembled WGS sequence"/>
</dbReference>